<accession>A0A397HZ20</accession>
<protein>
    <recommendedName>
        <fullName evidence="3">HTH psq-type domain-containing protein</fullName>
    </recommendedName>
</protein>
<evidence type="ECO:0000313" key="1">
    <source>
        <dbReference type="EMBL" id="RHZ66313.1"/>
    </source>
</evidence>
<evidence type="ECO:0008006" key="3">
    <source>
        <dbReference type="Google" id="ProtNLM"/>
    </source>
</evidence>
<reference evidence="1 2" key="1">
    <citation type="submission" date="2018-08" db="EMBL/GenBank/DDBJ databases">
        <title>Genome and evolution of the arbuscular mycorrhizal fungus Diversispora epigaea (formerly Glomus versiforme) and its bacterial endosymbionts.</title>
        <authorList>
            <person name="Sun X."/>
            <person name="Fei Z."/>
            <person name="Harrison M."/>
        </authorList>
    </citation>
    <scope>NUCLEOTIDE SEQUENCE [LARGE SCALE GENOMIC DNA]</scope>
    <source>
        <strain evidence="1 2">IT104</strain>
    </source>
</reference>
<evidence type="ECO:0000313" key="2">
    <source>
        <dbReference type="Proteomes" id="UP000266861"/>
    </source>
</evidence>
<dbReference type="AlphaFoldDB" id="A0A397HZ20"/>
<organism evidence="1 2">
    <name type="scientific">Diversispora epigaea</name>
    <dbReference type="NCBI Taxonomy" id="1348612"/>
    <lineage>
        <taxon>Eukaryota</taxon>
        <taxon>Fungi</taxon>
        <taxon>Fungi incertae sedis</taxon>
        <taxon>Mucoromycota</taxon>
        <taxon>Glomeromycotina</taxon>
        <taxon>Glomeromycetes</taxon>
        <taxon>Diversisporales</taxon>
        <taxon>Diversisporaceae</taxon>
        <taxon>Diversispora</taxon>
    </lineage>
</organism>
<comment type="caution">
    <text evidence="1">The sequence shown here is derived from an EMBL/GenBank/DDBJ whole genome shotgun (WGS) entry which is preliminary data.</text>
</comment>
<sequence>MGIEILKILPIHWLIICEHGFPLINYYLPAAEKLTIIADAKALSCRVAARKHGVDYSMVSRWINNEEKIKMHLKRIKA</sequence>
<name>A0A397HZ20_9GLOM</name>
<dbReference type="EMBL" id="PQFF01000282">
    <property type="protein sequence ID" value="RHZ66313.1"/>
    <property type="molecule type" value="Genomic_DNA"/>
</dbReference>
<dbReference type="Proteomes" id="UP000266861">
    <property type="component" value="Unassembled WGS sequence"/>
</dbReference>
<gene>
    <name evidence="1" type="ORF">Glove_308g43</name>
</gene>
<dbReference type="OrthoDB" id="2158935at2759"/>
<keyword evidence="2" id="KW-1185">Reference proteome</keyword>
<proteinExistence type="predicted"/>